<dbReference type="OrthoDB" id="2803824at2759"/>
<dbReference type="AlphaFoldDB" id="A0A371DJC0"/>
<dbReference type="EMBL" id="KZ857390">
    <property type="protein sequence ID" value="RDX52616.1"/>
    <property type="molecule type" value="Genomic_DNA"/>
</dbReference>
<feature type="compositionally biased region" description="Polar residues" evidence="1">
    <location>
        <begin position="264"/>
        <end position="289"/>
    </location>
</feature>
<feature type="compositionally biased region" description="Basic and acidic residues" evidence="1">
    <location>
        <begin position="1046"/>
        <end position="1065"/>
    </location>
</feature>
<evidence type="ECO:0000256" key="1">
    <source>
        <dbReference type="SAM" id="MobiDB-lite"/>
    </source>
</evidence>
<organism evidence="2 3">
    <name type="scientific">Lentinus brumalis</name>
    <dbReference type="NCBI Taxonomy" id="2498619"/>
    <lineage>
        <taxon>Eukaryota</taxon>
        <taxon>Fungi</taxon>
        <taxon>Dikarya</taxon>
        <taxon>Basidiomycota</taxon>
        <taxon>Agaricomycotina</taxon>
        <taxon>Agaricomycetes</taxon>
        <taxon>Polyporales</taxon>
        <taxon>Polyporaceae</taxon>
        <taxon>Lentinus</taxon>
    </lineage>
</organism>
<feature type="compositionally biased region" description="Basic and acidic residues" evidence="1">
    <location>
        <begin position="1011"/>
        <end position="1025"/>
    </location>
</feature>
<feature type="compositionally biased region" description="Low complexity" evidence="1">
    <location>
        <begin position="141"/>
        <end position="152"/>
    </location>
</feature>
<dbReference type="STRING" id="139420.A0A371DJC0"/>
<gene>
    <name evidence="2" type="ORF">OH76DRAFT_1416713</name>
</gene>
<feature type="region of interest" description="Disordered" evidence="1">
    <location>
        <begin position="123"/>
        <end position="157"/>
    </location>
</feature>
<keyword evidence="3" id="KW-1185">Reference proteome</keyword>
<proteinExistence type="predicted"/>
<dbReference type="Proteomes" id="UP000256964">
    <property type="component" value="Unassembled WGS sequence"/>
</dbReference>
<feature type="compositionally biased region" description="Basic and acidic residues" evidence="1">
    <location>
        <begin position="1082"/>
        <end position="1092"/>
    </location>
</feature>
<protein>
    <submittedName>
        <fullName evidence="2">Uncharacterized protein</fullName>
    </submittedName>
</protein>
<feature type="compositionally biased region" description="Basic and acidic residues" evidence="1">
    <location>
        <begin position="475"/>
        <end position="486"/>
    </location>
</feature>
<evidence type="ECO:0000313" key="3">
    <source>
        <dbReference type="Proteomes" id="UP000256964"/>
    </source>
</evidence>
<feature type="compositionally biased region" description="Polar residues" evidence="1">
    <location>
        <begin position="1"/>
        <end position="12"/>
    </location>
</feature>
<feature type="compositionally biased region" description="Basic and acidic residues" evidence="1">
    <location>
        <begin position="36"/>
        <end position="47"/>
    </location>
</feature>
<feature type="region of interest" description="Disordered" evidence="1">
    <location>
        <begin position="718"/>
        <end position="742"/>
    </location>
</feature>
<feature type="region of interest" description="Disordered" evidence="1">
    <location>
        <begin position="441"/>
        <end position="498"/>
    </location>
</feature>
<accession>A0A371DJC0</accession>
<feature type="region of interest" description="Disordered" evidence="1">
    <location>
        <begin position="533"/>
        <end position="670"/>
    </location>
</feature>
<name>A0A371DJC0_9APHY</name>
<reference evidence="2 3" key="1">
    <citation type="journal article" date="2018" name="Biotechnol. Biofuels">
        <title>Integrative visual omics of the white-rot fungus Polyporus brumalis exposes the biotechnological potential of its oxidative enzymes for delignifying raw plant biomass.</title>
        <authorList>
            <person name="Miyauchi S."/>
            <person name="Rancon A."/>
            <person name="Drula E."/>
            <person name="Hage H."/>
            <person name="Chaduli D."/>
            <person name="Favel A."/>
            <person name="Grisel S."/>
            <person name="Henrissat B."/>
            <person name="Herpoel-Gimbert I."/>
            <person name="Ruiz-Duenas F.J."/>
            <person name="Chevret D."/>
            <person name="Hainaut M."/>
            <person name="Lin J."/>
            <person name="Wang M."/>
            <person name="Pangilinan J."/>
            <person name="Lipzen A."/>
            <person name="Lesage-Meessen L."/>
            <person name="Navarro D."/>
            <person name="Riley R."/>
            <person name="Grigoriev I.V."/>
            <person name="Zhou S."/>
            <person name="Raouche S."/>
            <person name="Rosso M.N."/>
        </authorList>
    </citation>
    <scope>NUCLEOTIDE SEQUENCE [LARGE SCALE GENOMIC DNA]</scope>
    <source>
        <strain evidence="2 3">BRFM 1820</strain>
    </source>
</reference>
<sequence>MSTPSPQLSQNLEADGAPAAYVPTVHVPETPPGLQRDGRLTAHRTGDPAEGPSGRELTPLVVRDSFDTGTPPPNAAPPFDELPRTSSLFEGENTVGNDVYAAQAASQSTDPLLANVAEDEEMYAPSSPTVVGSRPGSPWGSSTTRVNSRSSSPLSFDWDSATEVGNVSLAGEPGPAAPFLPPHVLSEEEVTARIIAAEGPPPTISYPTNLLVDSSQASTDYWAYFTSPPGLEDPPHFAQHGLHGTPTYTNEASLFGGGAHGRNANDQRNSSQAGHAAQPSTSFGDQNTTRPPPNENINTKKRLWTGSPDPEDVLRSRRRRRQTTPASKRREEISTLGGLYTNNNPWRETVDSERAEDATLLDDCFNPVAVSTPAPTTINDQNGTFLTSHTPVAGPGPGPRARSANRVNTATHETRLADERGPRTGAVSMLIERAMEMDTDLEPMPTNANTAAHNGESMRRKGKGKGRALHGAQYPEEREERPDRTQRTSNEGWDERDILEARQRSLRQGMEQEPDWRGNILTGSRWTNTARELSVPRAGPSGTQGVRASRVNGAGTSERTLREDLTSHASLARHRTQHARSENDPYATDPETRMTMLRPEMEDSRRRRSPSEYVPAPNTRAAQYVTGRDHTAPNTTVYLPQRSPVSRIHGLQRSPSPAQSRRPSERTREYEQWDGLHESFNNHMNLDDEDDSEAHEGDDIAHEWRLEDGELLPEALSAENQSEDEEPTDVPEGGFPTVHRDDPETALRGMARDWTREIWRDAPGTDVLVDVFNYQYTEDAAFNRQIADTLTHQLERITGETGFDVVPPELEEGLNLRPRDLPTMWAIRGLTPRGTARTLQRSVWSFPSISFLVSPRAVTIPSWLFMVEGFLRGDDRKIRAAILRVLGEDEMRAWLERMASANPEFEGLTTEQAVLEVVRSLRIETLQQGNGNYVSNVYMRSPTRDVREWRRWVARLRSRRYRSFAIGTGRVRAPIACSGCRSVSHPSHLCPFPLIRGWNGPQPGQGVFGNRDSRENAGRPSETSRRSNGSTRAPRGTGSGYGHRGTGREDRTDSRTPGRGRRDDQNSWSWNGSYRGRGGGRGGKDSYTKKRY</sequence>
<feature type="region of interest" description="Disordered" evidence="1">
    <location>
        <begin position="233"/>
        <end position="346"/>
    </location>
</feature>
<feature type="region of interest" description="Disordered" evidence="1">
    <location>
        <begin position="1"/>
        <end position="91"/>
    </location>
</feature>
<feature type="region of interest" description="Disordered" evidence="1">
    <location>
        <begin position="1001"/>
        <end position="1092"/>
    </location>
</feature>
<evidence type="ECO:0000313" key="2">
    <source>
        <dbReference type="EMBL" id="RDX52616.1"/>
    </source>
</evidence>